<evidence type="ECO:0000313" key="2">
    <source>
        <dbReference type="EMBL" id="CAF4923949.1"/>
    </source>
</evidence>
<evidence type="ECO:0000313" key="3">
    <source>
        <dbReference type="Proteomes" id="UP000663880"/>
    </source>
</evidence>
<feature type="compositionally biased region" description="Basic and acidic residues" evidence="1">
    <location>
        <begin position="63"/>
        <end position="78"/>
    </location>
</feature>
<dbReference type="Gene3D" id="3.80.10.10">
    <property type="entry name" value="Ribonuclease Inhibitor"/>
    <property type="match status" value="1"/>
</dbReference>
<organism evidence="2 3">
    <name type="scientific">Pieris macdunnoughi</name>
    <dbReference type="NCBI Taxonomy" id="345717"/>
    <lineage>
        <taxon>Eukaryota</taxon>
        <taxon>Metazoa</taxon>
        <taxon>Ecdysozoa</taxon>
        <taxon>Arthropoda</taxon>
        <taxon>Hexapoda</taxon>
        <taxon>Insecta</taxon>
        <taxon>Pterygota</taxon>
        <taxon>Neoptera</taxon>
        <taxon>Endopterygota</taxon>
        <taxon>Lepidoptera</taxon>
        <taxon>Glossata</taxon>
        <taxon>Ditrysia</taxon>
        <taxon>Papilionoidea</taxon>
        <taxon>Pieridae</taxon>
        <taxon>Pierinae</taxon>
        <taxon>Pieris</taxon>
    </lineage>
</organism>
<comment type="caution">
    <text evidence="2">The sequence shown here is derived from an EMBL/GenBank/DDBJ whole genome shotgun (WGS) entry which is preliminary data.</text>
</comment>
<sequence length="472" mass="53521">MSIMEESIDNRPSPENFMEFIPWACSQLQLNFIILIHKEHQQEYVSVMHPDRKKNKSKLKVQSRLDLDSDHNKDDDSNVLKTPVAADSEVIHIQAICDHADNLTQLKFEKNIAIPRILWKVIGLIVKYHSFLTNITIHGGMDQYTLHEICNFLNISNITELILDYSFIAEANYYLLLESKNDIYHISLAGCEIEDHVLKIIASKLAHPMPASKKLSILNLASNKITDNGAKFLADALRSNRHLSYLNLSSNRLSDKGAAELFSVLQEFILTKDELMAARIRHMNFLKQKNDLITKAIQELKAGDIGRTPRRKTVRAVSTVPKRGKLEKETSLKSFGENNAKSLINVDMFLHEKAIAIADSELGDFEDPFSSSNIVVRNSFTYCIGNNILCYLNLSYNNLTYISLKEIVDLLKYQKSVDRKPTGLANLIIEGNPLPMLCDELLQIDELIETGLATHRRVSVGKKRAAQSAKRF</sequence>
<accession>A0A821WEU5</accession>
<keyword evidence="3" id="KW-1185">Reference proteome</keyword>
<dbReference type="SMART" id="SM00368">
    <property type="entry name" value="LRR_RI"/>
    <property type="match status" value="3"/>
</dbReference>
<reference evidence="2" key="1">
    <citation type="submission" date="2021-02" db="EMBL/GenBank/DDBJ databases">
        <authorList>
            <person name="Steward A R."/>
        </authorList>
    </citation>
    <scope>NUCLEOTIDE SEQUENCE</scope>
</reference>
<dbReference type="AlphaFoldDB" id="A0A821WEU5"/>
<dbReference type="InterPro" id="IPR053040">
    <property type="entry name" value="LRR-containing_protein_71"/>
</dbReference>
<evidence type="ECO:0008006" key="4">
    <source>
        <dbReference type="Google" id="ProtNLM"/>
    </source>
</evidence>
<dbReference type="PANTHER" id="PTHR46984:SF1">
    <property type="entry name" value="LEUCINE-RICH REPEAT-CONTAINING PROTEIN 71"/>
    <property type="match status" value="1"/>
</dbReference>
<dbReference type="Pfam" id="PF13516">
    <property type="entry name" value="LRR_6"/>
    <property type="match status" value="2"/>
</dbReference>
<dbReference type="InterPro" id="IPR032675">
    <property type="entry name" value="LRR_dom_sf"/>
</dbReference>
<protein>
    <recommendedName>
        <fullName evidence="4">Leucine-rich repeat-containing protein 71</fullName>
    </recommendedName>
</protein>
<dbReference type="InterPro" id="IPR001611">
    <property type="entry name" value="Leu-rich_rpt"/>
</dbReference>
<dbReference type="PANTHER" id="PTHR46984">
    <property type="entry name" value="LEUCINE-RICH REPEAT-CONTAINING PROTEIN 71"/>
    <property type="match status" value="1"/>
</dbReference>
<dbReference type="Proteomes" id="UP000663880">
    <property type="component" value="Unassembled WGS sequence"/>
</dbReference>
<gene>
    <name evidence="2" type="ORF">PMACD_LOCUS13288</name>
</gene>
<evidence type="ECO:0000256" key="1">
    <source>
        <dbReference type="SAM" id="MobiDB-lite"/>
    </source>
</evidence>
<feature type="region of interest" description="Disordered" evidence="1">
    <location>
        <begin position="48"/>
        <end position="79"/>
    </location>
</feature>
<proteinExistence type="predicted"/>
<dbReference type="EMBL" id="CAJOBZ010000061">
    <property type="protein sequence ID" value="CAF4923949.1"/>
    <property type="molecule type" value="Genomic_DNA"/>
</dbReference>
<name>A0A821WEU5_9NEOP</name>
<feature type="compositionally biased region" description="Basic residues" evidence="1">
    <location>
        <begin position="51"/>
        <end position="61"/>
    </location>
</feature>
<dbReference type="OrthoDB" id="120976at2759"/>
<dbReference type="SUPFAM" id="SSF52047">
    <property type="entry name" value="RNI-like"/>
    <property type="match status" value="1"/>
</dbReference>